<evidence type="ECO:0000313" key="2">
    <source>
        <dbReference type="Proteomes" id="UP001275867"/>
    </source>
</evidence>
<dbReference type="InterPro" id="IPR027417">
    <property type="entry name" value="P-loop_NTPase"/>
</dbReference>
<proteinExistence type="predicted"/>
<dbReference type="AlphaFoldDB" id="A0AAP5TB37"/>
<gene>
    <name evidence="1" type="ORF">GA842_03740</name>
</gene>
<reference evidence="1" key="1">
    <citation type="submission" date="2019-10" db="EMBL/GenBank/DDBJ databases">
        <title>Malate fermentation in French cider.</title>
        <authorList>
            <person name="Cousin F.J."/>
            <person name="Medina Fernandez S."/>
            <person name="Misery B."/>
            <person name="Laplace J.-M."/>
            <person name="Cretenet M."/>
        </authorList>
    </citation>
    <scope>NUCLEOTIDE SEQUENCE</scope>
    <source>
        <strain evidence="1">UCMA15901</strain>
    </source>
</reference>
<sequence>MIIDLCGLPASGKSFFSREFCKVYKEKNEIVFHDFILFDRNSFIGKVWHTLAYSFIRKSNKYKKLINLLTEFAKGKPKLNADHSLSFFAQRIIFLKINYLLAKKLHFNMFVNEGISQSLVVLAVEFSLSNEQFLNLVVSIIPESIDCFVYEISIKDCISEFKKRNRHITFIDELEGEQLLDFLNNFKKYLDMLQNNKRFTILRRDNGFDRNYRRVIESEKNI</sequence>
<dbReference type="SUPFAM" id="SSF52540">
    <property type="entry name" value="P-loop containing nucleoside triphosphate hydrolases"/>
    <property type="match status" value="1"/>
</dbReference>
<dbReference type="EMBL" id="WERX01000009">
    <property type="protein sequence ID" value="MDV7694007.1"/>
    <property type="molecule type" value="Genomic_DNA"/>
</dbReference>
<comment type="caution">
    <text evidence="1">The sequence shown here is derived from an EMBL/GenBank/DDBJ whole genome shotgun (WGS) entry which is preliminary data.</text>
</comment>
<name>A0AAP5TB37_9LACO</name>
<organism evidence="1 2">
    <name type="scientific">Pediococcus parvulus</name>
    <dbReference type="NCBI Taxonomy" id="54062"/>
    <lineage>
        <taxon>Bacteria</taxon>
        <taxon>Bacillati</taxon>
        <taxon>Bacillota</taxon>
        <taxon>Bacilli</taxon>
        <taxon>Lactobacillales</taxon>
        <taxon>Lactobacillaceae</taxon>
        <taxon>Pediococcus</taxon>
    </lineage>
</organism>
<dbReference type="Proteomes" id="UP001275867">
    <property type="component" value="Unassembled WGS sequence"/>
</dbReference>
<protein>
    <submittedName>
        <fullName evidence="1">Uncharacterized protein</fullName>
    </submittedName>
</protein>
<accession>A0AAP5TB37</accession>
<evidence type="ECO:0000313" key="1">
    <source>
        <dbReference type="EMBL" id="MDV7694007.1"/>
    </source>
</evidence>
<dbReference type="RefSeq" id="WP_317762916.1">
    <property type="nucleotide sequence ID" value="NZ_WERX01000009.1"/>
</dbReference>